<dbReference type="InterPro" id="IPR024386">
    <property type="entry name" value="DUF2532"/>
</dbReference>
<evidence type="ECO:0000313" key="5">
    <source>
        <dbReference type="Proteomes" id="UP000258667"/>
    </source>
</evidence>
<protein>
    <submittedName>
        <fullName evidence="2">DUF2532 domain-containing protein</fullName>
    </submittedName>
</protein>
<organism evidence="3 4">
    <name type="scientific">Rickettsia japonica</name>
    <dbReference type="NCBI Taxonomy" id="35790"/>
    <lineage>
        <taxon>Bacteria</taxon>
        <taxon>Pseudomonadati</taxon>
        <taxon>Pseudomonadota</taxon>
        <taxon>Alphaproteobacteria</taxon>
        <taxon>Rickettsiales</taxon>
        <taxon>Rickettsiaceae</taxon>
        <taxon>Rickettsieae</taxon>
        <taxon>Rickettsia</taxon>
        <taxon>spotted fever group</taxon>
    </lineage>
</organism>
<feature type="signal peptide" evidence="1">
    <location>
        <begin position="1"/>
        <end position="20"/>
    </location>
</feature>
<dbReference type="Pfam" id="PF10811">
    <property type="entry name" value="DUF2532"/>
    <property type="match status" value="1"/>
</dbReference>
<dbReference type="OMA" id="RYYNNAV"/>
<evidence type="ECO:0000313" key="3">
    <source>
        <dbReference type="EMBL" id="BAW82872.1"/>
    </source>
</evidence>
<reference evidence="2 5" key="2">
    <citation type="submission" date="2018-08" db="EMBL/GenBank/DDBJ databases">
        <title>Complete genomic DNA sequence of Rickettsia japonica in China.</title>
        <authorList>
            <person name="Lu Q."/>
            <person name="Li C."/>
        </authorList>
    </citation>
    <scope>NUCLEOTIDE SEQUENCE [LARGE SCALE GENOMIC DNA]</scope>
    <source>
        <strain evidence="2 5">LA4/2015</strain>
    </source>
</reference>
<dbReference type="AlphaFoldDB" id="A0AAD1CBD6"/>
<evidence type="ECO:0000256" key="1">
    <source>
        <dbReference type="SAM" id="SignalP"/>
    </source>
</evidence>
<reference evidence="3 4" key="1">
    <citation type="journal article" date="2017" name="Genome Biol. Evol.">
        <title>Extremely Low Genomic Diversity of Rickettsia japonica Distributed in Japan.</title>
        <authorList>
            <person name="Akter A."/>
            <person name="Ooka T."/>
            <person name="Gotoh Y."/>
            <person name="Yamamoto S."/>
            <person name="Fujita H."/>
            <person name="Terasoma F."/>
            <person name="Kida K."/>
            <person name="Taira M."/>
            <person name="Nakadouzono F."/>
            <person name="Gokuden M."/>
            <person name="Hirano M."/>
            <person name="Miyashiro M."/>
            <person name="Inari K."/>
            <person name="Shimazu Y."/>
            <person name="Tabara K."/>
            <person name="Toyoda A."/>
            <person name="Yoshimura D."/>
            <person name="Itoh T."/>
            <person name="Kitano T."/>
            <person name="Sato M.P."/>
            <person name="Katsura K."/>
            <person name="Mondal S.I."/>
            <person name="Ogura Y."/>
            <person name="Ando S."/>
            <person name="Hayashi T."/>
        </authorList>
    </citation>
    <scope>NUCLEOTIDE SEQUENCE [LARGE SCALE GENOMIC DNA]</scope>
    <source>
        <strain evidence="3 4">YH_M</strain>
    </source>
</reference>
<proteinExistence type="predicted"/>
<dbReference type="Proteomes" id="UP000258667">
    <property type="component" value="Chromosome"/>
</dbReference>
<evidence type="ECO:0000313" key="4">
    <source>
        <dbReference type="Proteomes" id="UP000217846"/>
    </source>
</evidence>
<keyword evidence="1" id="KW-0732">Signal</keyword>
<keyword evidence="5" id="KW-1185">Reference proteome</keyword>
<name>A0AAD1CBD6_RICJA</name>
<dbReference type="RefSeq" id="WP_014120846.1">
    <property type="nucleotide sequence ID" value="NZ_AP017572.1"/>
</dbReference>
<feature type="chain" id="PRO_5042295652" evidence="1">
    <location>
        <begin position="21"/>
        <end position="161"/>
    </location>
</feature>
<dbReference type="EMBL" id="CP032049">
    <property type="protein sequence ID" value="AXU06611.1"/>
    <property type="molecule type" value="Genomic_DNA"/>
</dbReference>
<dbReference type="Proteomes" id="UP000217846">
    <property type="component" value="Chromosome"/>
</dbReference>
<evidence type="ECO:0000313" key="2">
    <source>
        <dbReference type="EMBL" id="AXU06611.1"/>
    </source>
</evidence>
<dbReference type="GeneID" id="34513984"/>
<sequence length="161" mass="19555">MNIKLITCFLILVSAVKVNADFNNIQDNFEYQEEQLVIELPWSDCTEIHKLLEEKLSFSEQQIKKENKIYEKCKQFYLKHNNPTNFSMQFLEKKSKTNGVETLISGFLKFCEDNFQTSKSKSNSLNYYIKKQQDQWFNYIRNENYKIYYRKKYEDNIFRNN</sequence>
<gene>
    <name evidence="2" type="ORF">D0Z68_04240</name>
    <name evidence="3" type="ORF">RJYHM_0645</name>
</gene>
<dbReference type="EMBL" id="AP017602">
    <property type="protein sequence ID" value="BAW82872.1"/>
    <property type="molecule type" value="Genomic_DNA"/>
</dbReference>
<accession>A0AAD1CBD6</accession>